<comment type="caution">
    <text evidence="4">The sequence shown here is derived from an EMBL/GenBank/DDBJ whole genome shotgun (WGS) entry which is preliminary data.</text>
</comment>
<organism evidence="4 5">
    <name type="scientific">Sphingomonas hominis</name>
    <dbReference type="NCBI Taxonomy" id="2741495"/>
    <lineage>
        <taxon>Bacteria</taxon>
        <taxon>Pseudomonadati</taxon>
        <taxon>Pseudomonadota</taxon>
        <taxon>Alphaproteobacteria</taxon>
        <taxon>Sphingomonadales</taxon>
        <taxon>Sphingomonadaceae</taxon>
        <taxon>Sphingomonas</taxon>
    </lineage>
</organism>
<evidence type="ECO:0000259" key="3">
    <source>
        <dbReference type="Pfam" id="PF01551"/>
    </source>
</evidence>
<dbReference type="RefSeq" id="WP_174194830.1">
    <property type="nucleotide sequence ID" value="NZ_JABULH010000006.1"/>
</dbReference>
<dbReference type="Pfam" id="PF01551">
    <property type="entry name" value="Peptidase_M23"/>
    <property type="match status" value="1"/>
</dbReference>
<gene>
    <name evidence="4" type="ORF">HRV97_13600</name>
</gene>
<dbReference type="Gene3D" id="2.70.70.10">
    <property type="entry name" value="Glucose Permease (Domain IIA)"/>
    <property type="match status" value="1"/>
</dbReference>
<feature type="domain" description="M23ase beta-sheet core" evidence="3">
    <location>
        <begin position="283"/>
        <end position="375"/>
    </location>
</feature>
<proteinExistence type="predicted"/>
<sequence>MRRLASALAALALTGGLLGVVAQATAAPELATTAALRTAQANRAAAQTRAAQLDRAAAASGNPTRRARLREAAIQARVELAEAEIAIAAIRAAATDRALDTQRRDLAAQQGPVARLLAGLASLARRPAAVAVVQPGSLDDLVHVRAVLGSTLPVVRARTAAIRDDLARTRALHASAAAAQGQLGAGRTQLLAARRALATLRDEPLDAGTASERALALGERARDIVDRLRNVGDAQGTLASLAALPGPPIAAVVAQARAPYRLPVAGRLVTGFGELSENGVRARGLTFAVAPAARVVAPAAGRIVYAQAFRGFGSIAIIDHGEGWVTLLTGLSTLAVARDQQVAAGTPIGAAASAGAGGEAPQVTVELRRRGRPVDITLLI</sequence>
<dbReference type="EMBL" id="JABULH010000006">
    <property type="protein sequence ID" value="NTS66194.1"/>
    <property type="molecule type" value="Genomic_DNA"/>
</dbReference>
<feature type="coiled-coil region" evidence="1">
    <location>
        <begin position="36"/>
        <end position="86"/>
    </location>
</feature>
<keyword evidence="1" id="KW-0175">Coiled coil</keyword>
<feature type="chain" id="PRO_5047308583" evidence="2">
    <location>
        <begin position="27"/>
        <end position="380"/>
    </location>
</feature>
<keyword evidence="2" id="KW-0732">Signal</keyword>
<dbReference type="InterPro" id="IPR011055">
    <property type="entry name" value="Dup_hybrid_motif"/>
</dbReference>
<keyword evidence="5" id="KW-1185">Reference proteome</keyword>
<evidence type="ECO:0000256" key="2">
    <source>
        <dbReference type="SAM" id="SignalP"/>
    </source>
</evidence>
<reference evidence="4 5" key="1">
    <citation type="submission" date="2020-06" db="EMBL/GenBank/DDBJ databases">
        <title>Sphingomonas hominis sp. nov., a member of the Sphingomonas, isolated from the hair of a 22-year-old girl.</title>
        <authorList>
            <person name="Zhang D.-F."/>
            <person name="Cui X.-W."/>
        </authorList>
    </citation>
    <scope>NUCLEOTIDE SEQUENCE [LARGE SCALE GENOMIC DNA]</scope>
    <source>
        <strain evidence="4 5">HHU CXW</strain>
    </source>
</reference>
<dbReference type="PANTHER" id="PTHR21666:SF270">
    <property type="entry name" value="MUREIN HYDROLASE ACTIVATOR ENVC"/>
    <property type="match status" value="1"/>
</dbReference>
<accession>A0ABX2JP00</accession>
<dbReference type="InterPro" id="IPR050570">
    <property type="entry name" value="Cell_wall_metabolism_enzyme"/>
</dbReference>
<dbReference type="SUPFAM" id="SSF51261">
    <property type="entry name" value="Duplicated hybrid motif"/>
    <property type="match status" value="1"/>
</dbReference>
<dbReference type="InterPro" id="IPR016047">
    <property type="entry name" value="M23ase_b-sheet_dom"/>
</dbReference>
<dbReference type="Proteomes" id="UP000621447">
    <property type="component" value="Unassembled WGS sequence"/>
</dbReference>
<evidence type="ECO:0000313" key="4">
    <source>
        <dbReference type="EMBL" id="NTS66194.1"/>
    </source>
</evidence>
<evidence type="ECO:0000256" key="1">
    <source>
        <dbReference type="SAM" id="Coils"/>
    </source>
</evidence>
<feature type="signal peptide" evidence="2">
    <location>
        <begin position="1"/>
        <end position="26"/>
    </location>
</feature>
<protein>
    <submittedName>
        <fullName evidence="4">Peptidoglycan DD-metalloendopeptidase family protein</fullName>
    </submittedName>
</protein>
<dbReference type="CDD" id="cd12797">
    <property type="entry name" value="M23_peptidase"/>
    <property type="match status" value="1"/>
</dbReference>
<name>A0ABX2JP00_9SPHN</name>
<dbReference type="PANTHER" id="PTHR21666">
    <property type="entry name" value="PEPTIDASE-RELATED"/>
    <property type="match status" value="1"/>
</dbReference>
<evidence type="ECO:0000313" key="5">
    <source>
        <dbReference type="Proteomes" id="UP000621447"/>
    </source>
</evidence>